<sequence length="1444" mass="156905">MLIIFSVVESVQVDFGPPHREKGSGVSILTQRFVSRDWRPLGQLDTACMREKFITDSRSSVVSRHHTSKMGEMEDIAPNASRIHTNGADISWIRLDNKSLHAQLVVILKRYLHVAACILHCAAAVFKIHVFGMHLAWREQLLREQEQQLAGREAEANLLLRQVNSLQQQLEERADRLAAAEGNYLDATASLQQLQQRVALGDEARLLVEEVRQQQQQDAHHLYAEVRRLRRQLSERLVQSTSVSPEGRHGGGGSTEQLKEETAEKEEVQKANASTEAPSGGVGASGEPRKKPLQQHRQRETCAADSHRQRDVTPTATPLLGEVYGGSCCLISAEVGACTAWGCSASCCCSTEEAHQAAVGSLQAALHKCRYAAESRKEHGDFLGADAAAAAAAGSVAVREALHQCPAAGADPEIEGMLLERLRAESMQIRVYAQQRHVVAASSKQAAAGSSSSERQLLSHQGGLTAIDETIEREAYDVLKPALPEEVLLPLLAVQSLAALLRLRQQSVLLANARWLQLLKDTLLLKGSGGVAAAAGMLRHSSAPITLHAARLTDAESGNNIFHLLCHRQVIKRSPSEPNMPQLFGLLGLSALPHEFLYAHNRQGKTPADLLPLFSAAQLQELQKAASTGELQLHGELQQQLAAVSANLRTWRSVVFEYAAKASHLESCVLCLSMTPNYKAAYETAAEACEWLLDFEGALNYLQLMRQNCPEAFSVDHYKKRRLYEAQIQASSFQVLSIEKGAPKAAVNRAFRRMSILWHPDKASALCEDLRLRHENHFKRLNEARIALLDPESYARQLLLPNQPLYRHPELLVASKPAQPASEAPEAAAKQRKDTARPEREAFEAETAQQPSAPPPAVDSRDTTTSNRPTEGAVAGETVAGEAVAGEAAAADKPGNDGRQLKAAASYWEGTDSSRSSSRDDHHSSSEDDHRSSSEDDHNRSTSPNARKPSPTSGESLFEVEDSSSTKLAAEVLVPPDFPERFPDVRPPQQGALLHGGDSAVHAPRQQPTDAYTGKRNPFGDSVGGSTRILDDHLARQHHLQQVLQQRRETGGAKDASSHHQLLFPEEEEEEELPPHPSKTTDPPSKCAFEAASSTLPAGWTPSRAPTGGDRVAYWRRDSREAPLAADETQAERPSRWPVPPQIQTVGAEDGDSDSLCSSNMRADRPQTAPIPSRRLRSTASPGGDGMTACTRRMQPYSGGESGGSSGAWQGRGHSSCRSGKSSSGSDVEESLKPSECRDAWKTPTYSHQQSLDQRHQRLLYHCGVGGQESAHFLKPVDCEDPFSQWGATVPQRSSVPVQVCSSRLSLPRDRVGGGGEAAAATATPTRLYPQYEPPVADMQRKAQKLNFHSPRKMTGKGEDVTSAAAGYAASCVGDMPRGGAAIAGKSFDLTTDNGENYLHAHVLSGGDTALPSHASQHLRTRGSLPPQIEEAFLQHSPSSTQHM</sequence>
<proteinExistence type="predicted"/>
<feature type="coiled-coil region" evidence="1">
    <location>
        <begin position="142"/>
        <end position="232"/>
    </location>
</feature>
<accession>A0A1D3CVW4</accession>
<dbReference type="InParanoid" id="A0A1D3CVW4"/>
<comment type="caution">
    <text evidence="4">The sequence shown here is derived from an EMBL/GenBank/DDBJ whole genome shotgun (WGS) entry which is preliminary data.</text>
</comment>
<organism evidence="4 5">
    <name type="scientific">Cyclospora cayetanensis</name>
    <dbReference type="NCBI Taxonomy" id="88456"/>
    <lineage>
        <taxon>Eukaryota</taxon>
        <taxon>Sar</taxon>
        <taxon>Alveolata</taxon>
        <taxon>Apicomplexa</taxon>
        <taxon>Conoidasida</taxon>
        <taxon>Coccidia</taxon>
        <taxon>Eucoccidiorida</taxon>
        <taxon>Eimeriorina</taxon>
        <taxon>Eimeriidae</taxon>
        <taxon>Cyclospora</taxon>
    </lineage>
</organism>
<name>A0A1D3CVW4_9EIME</name>
<feature type="compositionally biased region" description="Low complexity" evidence="2">
    <location>
        <begin position="870"/>
        <end position="891"/>
    </location>
</feature>
<feature type="compositionally biased region" description="Low complexity" evidence="2">
    <location>
        <begin position="816"/>
        <end position="828"/>
    </location>
</feature>
<evidence type="ECO:0000313" key="4">
    <source>
        <dbReference type="EMBL" id="OEH75352.1"/>
    </source>
</evidence>
<dbReference type="InterPro" id="IPR036869">
    <property type="entry name" value="J_dom_sf"/>
</dbReference>
<protein>
    <submittedName>
        <fullName evidence="4">DnaJ domain-containing protein</fullName>
    </submittedName>
</protein>
<dbReference type="SUPFAM" id="SSF46565">
    <property type="entry name" value="Chaperone J-domain"/>
    <property type="match status" value="1"/>
</dbReference>
<feature type="compositionally biased region" description="Basic and acidic residues" evidence="2">
    <location>
        <begin position="257"/>
        <end position="269"/>
    </location>
</feature>
<feature type="compositionally biased region" description="Basic and acidic residues" evidence="2">
    <location>
        <begin position="829"/>
        <end position="843"/>
    </location>
</feature>
<feature type="domain" description="J" evidence="3">
    <location>
        <begin position="731"/>
        <end position="793"/>
    </location>
</feature>
<dbReference type="CDD" id="cd06257">
    <property type="entry name" value="DnaJ"/>
    <property type="match status" value="1"/>
</dbReference>
<evidence type="ECO:0000256" key="1">
    <source>
        <dbReference type="SAM" id="Coils"/>
    </source>
</evidence>
<dbReference type="Gene3D" id="1.10.287.110">
    <property type="entry name" value="DnaJ domain"/>
    <property type="match status" value="1"/>
</dbReference>
<dbReference type="Pfam" id="PF00226">
    <property type="entry name" value="DnaJ"/>
    <property type="match status" value="1"/>
</dbReference>
<keyword evidence="5" id="KW-1185">Reference proteome</keyword>
<dbReference type="InterPro" id="IPR001623">
    <property type="entry name" value="DnaJ_domain"/>
</dbReference>
<dbReference type="PROSITE" id="PS50076">
    <property type="entry name" value="DNAJ_2"/>
    <property type="match status" value="1"/>
</dbReference>
<gene>
    <name evidence="4" type="ORF">cyc_04639</name>
</gene>
<dbReference type="EMBL" id="JROU02001754">
    <property type="protein sequence ID" value="OEH75352.1"/>
    <property type="molecule type" value="Genomic_DNA"/>
</dbReference>
<dbReference type="SMART" id="SM00271">
    <property type="entry name" value="DnaJ"/>
    <property type="match status" value="1"/>
</dbReference>
<feature type="compositionally biased region" description="Basic and acidic residues" evidence="2">
    <location>
        <begin position="917"/>
        <end position="940"/>
    </location>
</feature>
<feature type="region of interest" description="Disordered" evidence="2">
    <location>
        <begin position="816"/>
        <end position="1236"/>
    </location>
</feature>
<feature type="compositionally biased region" description="Basic and acidic residues" evidence="2">
    <location>
        <begin position="1046"/>
        <end position="1058"/>
    </location>
</feature>
<feature type="compositionally biased region" description="Polar residues" evidence="2">
    <location>
        <begin position="942"/>
        <end position="955"/>
    </location>
</feature>
<feature type="compositionally biased region" description="Low complexity" evidence="2">
    <location>
        <begin position="1211"/>
        <end position="1226"/>
    </location>
</feature>
<evidence type="ECO:0000313" key="5">
    <source>
        <dbReference type="Proteomes" id="UP000095192"/>
    </source>
</evidence>
<evidence type="ECO:0000259" key="3">
    <source>
        <dbReference type="PROSITE" id="PS50076"/>
    </source>
</evidence>
<reference evidence="4 5" key="1">
    <citation type="journal article" date="2016" name="BMC Genomics">
        <title>Comparative genomics reveals Cyclospora cayetanensis possesses coccidia-like metabolism and invasion components but unique surface antigens.</title>
        <authorList>
            <person name="Liu S."/>
            <person name="Wang L."/>
            <person name="Zheng H."/>
            <person name="Xu Z."/>
            <person name="Roellig D.M."/>
            <person name="Li N."/>
            <person name="Frace M.A."/>
            <person name="Tang K."/>
            <person name="Arrowood M.J."/>
            <person name="Moss D.M."/>
            <person name="Zhang L."/>
            <person name="Feng Y."/>
            <person name="Xiao L."/>
        </authorList>
    </citation>
    <scope>NUCLEOTIDE SEQUENCE [LARGE SCALE GENOMIC DNA]</scope>
    <source>
        <strain evidence="4 5">CHN_HEN01</strain>
    </source>
</reference>
<feature type="region of interest" description="Disordered" evidence="2">
    <location>
        <begin position="237"/>
        <end position="311"/>
    </location>
</feature>
<keyword evidence="1" id="KW-0175">Coiled coil</keyword>
<evidence type="ECO:0000256" key="2">
    <source>
        <dbReference type="SAM" id="MobiDB-lite"/>
    </source>
</evidence>
<dbReference type="Proteomes" id="UP000095192">
    <property type="component" value="Unassembled WGS sequence"/>
</dbReference>
<dbReference type="VEuPathDB" id="ToxoDB:cyc_04639"/>
<feature type="compositionally biased region" description="Basic and acidic residues" evidence="2">
    <location>
        <begin position="297"/>
        <end position="311"/>
    </location>
</feature>